<reference evidence="1 2" key="1">
    <citation type="submission" date="2018-05" db="EMBL/GenBank/DDBJ databases">
        <title>Genomic Encyclopedia of Type Strains, Phase IV (KMG-V): Genome sequencing to study the core and pangenomes of soil and plant-associated prokaryotes.</title>
        <authorList>
            <person name="Whitman W."/>
        </authorList>
    </citation>
    <scope>NUCLEOTIDE SEQUENCE [LARGE SCALE GENOMIC DNA]</scope>
    <source>
        <strain evidence="1 2">PNG 92-11</strain>
    </source>
</reference>
<gene>
    <name evidence="1" type="ORF">C7430_11386</name>
</gene>
<evidence type="ECO:0000313" key="2">
    <source>
        <dbReference type="Proteomes" id="UP000245996"/>
    </source>
</evidence>
<dbReference type="EMBL" id="QGHE01000013">
    <property type="protein sequence ID" value="PWJ75382.1"/>
    <property type="molecule type" value="Genomic_DNA"/>
</dbReference>
<comment type="caution">
    <text evidence="1">The sequence shown here is derived from an EMBL/GenBank/DDBJ whole genome shotgun (WGS) entry which is preliminary data.</text>
</comment>
<accession>A0ABD6XM37</accession>
<name>A0ABD6XM37_ENTAG</name>
<dbReference type="Proteomes" id="UP000245996">
    <property type="component" value="Unassembled WGS sequence"/>
</dbReference>
<sequence>MNEYYLVKVYGLKHIYRHEPIYLIYNSFNNFVIKDFTSLDDAQNHLAFLKKTKFIYNILKTHLIKSFNNIEFKRLTSDNKQDIELEATFDINNRKILIINNESDIVDSLIVELYMQDKFQKDQQARLEFEQDVVMQTKKNENKSKHN</sequence>
<proteinExistence type="predicted"/>
<protein>
    <submittedName>
        <fullName evidence="1">Uncharacterized protein</fullName>
    </submittedName>
</protein>
<dbReference type="RefSeq" id="WP_109653839.1">
    <property type="nucleotide sequence ID" value="NZ_CP134761.1"/>
</dbReference>
<dbReference type="AlphaFoldDB" id="A0ABD6XM37"/>
<evidence type="ECO:0000313" key="1">
    <source>
        <dbReference type="EMBL" id="PWJ75382.1"/>
    </source>
</evidence>
<organism evidence="1 2">
    <name type="scientific">Enterobacter agglomerans</name>
    <name type="common">Erwinia herbicola</name>
    <name type="synonym">Pantoea agglomerans</name>
    <dbReference type="NCBI Taxonomy" id="549"/>
    <lineage>
        <taxon>Bacteria</taxon>
        <taxon>Pseudomonadati</taxon>
        <taxon>Pseudomonadota</taxon>
        <taxon>Gammaproteobacteria</taxon>
        <taxon>Enterobacterales</taxon>
        <taxon>Erwiniaceae</taxon>
        <taxon>Pantoea</taxon>
        <taxon>Pantoea agglomerans group</taxon>
    </lineage>
</organism>